<evidence type="ECO:0000313" key="2">
    <source>
        <dbReference type="EMBL" id="CAK1545343.1"/>
    </source>
</evidence>
<name>A0AAV1J8Y7_9NEOP</name>
<dbReference type="EMBL" id="CAVLEF010000006">
    <property type="protein sequence ID" value="CAK1545343.1"/>
    <property type="molecule type" value="Genomic_DNA"/>
</dbReference>
<comment type="caution">
    <text evidence="2">The sequence shown here is derived from an EMBL/GenBank/DDBJ whole genome shotgun (WGS) entry which is preliminary data.</text>
</comment>
<evidence type="ECO:0000313" key="3">
    <source>
        <dbReference type="Proteomes" id="UP001497472"/>
    </source>
</evidence>
<organism evidence="2 3">
    <name type="scientific">Leptosia nina</name>
    <dbReference type="NCBI Taxonomy" id="320188"/>
    <lineage>
        <taxon>Eukaryota</taxon>
        <taxon>Metazoa</taxon>
        <taxon>Ecdysozoa</taxon>
        <taxon>Arthropoda</taxon>
        <taxon>Hexapoda</taxon>
        <taxon>Insecta</taxon>
        <taxon>Pterygota</taxon>
        <taxon>Neoptera</taxon>
        <taxon>Endopterygota</taxon>
        <taxon>Lepidoptera</taxon>
        <taxon>Glossata</taxon>
        <taxon>Ditrysia</taxon>
        <taxon>Papilionoidea</taxon>
        <taxon>Pieridae</taxon>
        <taxon>Pierinae</taxon>
        <taxon>Leptosia</taxon>
    </lineage>
</organism>
<keyword evidence="3" id="KW-1185">Reference proteome</keyword>
<gene>
    <name evidence="2" type="ORF">LNINA_LOCUS5006</name>
</gene>
<evidence type="ECO:0000256" key="1">
    <source>
        <dbReference type="SAM" id="MobiDB-lite"/>
    </source>
</evidence>
<proteinExistence type="predicted"/>
<sequence>MLEDRSSAVVNDIRAYTSAAIYPSLHIRNRKHDFTVTQARVDTKVSRVKPLKTDARGRPTSTLPSASRSLEGGEWMEVQEYGES</sequence>
<feature type="compositionally biased region" description="Polar residues" evidence="1">
    <location>
        <begin position="59"/>
        <end position="68"/>
    </location>
</feature>
<accession>A0AAV1J8Y7</accession>
<dbReference type="Proteomes" id="UP001497472">
    <property type="component" value="Unassembled WGS sequence"/>
</dbReference>
<feature type="region of interest" description="Disordered" evidence="1">
    <location>
        <begin position="54"/>
        <end position="84"/>
    </location>
</feature>
<protein>
    <submittedName>
        <fullName evidence="2">Uncharacterized protein</fullName>
    </submittedName>
</protein>
<dbReference type="AlphaFoldDB" id="A0AAV1J8Y7"/>
<reference evidence="2 3" key="1">
    <citation type="submission" date="2023-11" db="EMBL/GenBank/DDBJ databases">
        <authorList>
            <person name="Okamura Y."/>
        </authorList>
    </citation>
    <scope>NUCLEOTIDE SEQUENCE [LARGE SCALE GENOMIC DNA]</scope>
</reference>